<name>A0ABN2H1N1_9MICO</name>
<evidence type="ECO:0000313" key="2">
    <source>
        <dbReference type="Proteomes" id="UP001500596"/>
    </source>
</evidence>
<evidence type="ECO:0008006" key="3">
    <source>
        <dbReference type="Google" id="ProtNLM"/>
    </source>
</evidence>
<comment type="caution">
    <text evidence="1">The sequence shown here is derived from an EMBL/GenBank/DDBJ whole genome shotgun (WGS) entry which is preliminary data.</text>
</comment>
<gene>
    <name evidence="1" type="ORF">GCM10009807_25610</name>
</gene>
<sequence length="106" mass="9751">MAGAMLSLGVLACAATLVVGGCGVGAAATFSQRLAGAADAAALAAADTASGAAAGVPCARAAEIAATMGATLTRCDLDELVATVTVSAVFARVSASASARAGPAPG</sequence>
<evidence type="ECO:0000313" key="1">
    <source>
        <dbReference type="EMBL" id="GAA1680508.1"/>
    </source>
</evidence>
<protein>
    <recommendedName>
        <fullName evidence="3">Helicase</fullName>
    </recommendedName>
</protein>
<proteinExistence type="predicted"/>
<dbReference type="EMBL" id="BAAAPK010000001">
    <property type="protein sequence ID" value="GAA1680508.1"/>
    <property type="molecule type" value="Genomic_DNA"/>
</dbReference>
<reference evidence="1 2" key="1">
    <citation type="journal article" date="2019" name="Int. J. Syst. Evol. Microbiol.">
        <title>The Global Catalogue of Microorganisms (GCM) 10K type strain sequencing project: providing services to taxonomists for standard genome sequencing and annotation.</title>
        <authorList>
            <consortium name="The Broad Institute Genomics Platform"/>
            <consortium name="The Broad Institute Genome Sequencing Center for Infectious Disease"/>
            <person name="Wu L."/>
            <person name="Ma J."/>
        </authorList>
    </citation>
    <scope>NUCLEOTIDE SEQUENCE [LARGE SCALE GENOMIC DNA]</scope>
    <source>
        <strain evidence="1 2">JCM 15575</strain>
    </source>
</reference>
<dbReference type="RefSeq" id="WP_344055185.1">
    <property type="nucleotide sequence ID" value="NZ_BAAAPK010000001.1"/>
</dbReference>
<accession>A0ABN2H1N1</accession>
<dbReference type="Proteomes" id="UP001500596">
    <property type="component" value="Unassembled WGS sequence"/>
</dbReference>
<organism evidence="1 2">
    <name type="scientific">Microbacterium lacus</name>
    <dbReference type="NCBI Taxonomy" id="415217"/>
    <lineage>
        <taxon>Bacteria</taxon>
        <taxon>Bacillati</taxon>
        <taxon>Actinomycetota</taxon>
        <taxon>Actinomycetes</taxon>
        <taxon>Micrococcales</taxon>
        <taxon>Microbacteriaceae</taxon>
        <taxon>Microbacterium</taxon>
    </lineage>
</organism>
<keyword evidence="2" id="KW-1185">Reference proteome</keyword>